<evidence type="ECO:0000256" key="2">
    <source>
        <dbReference type="ARBA" id="ARBA00006727"/>
    </source>
</evidence>
<dbReference type="Pfam" id="PF07690">
    <property type="entry name" value="MFS_1"/>
    <property type="match status" value="1"/>
</dbReference>
<evidence type="ECO:0000313" key="6">
    <source>
        <dbReference type="Proteomes" id="UP001222325"/>
    </source>
</evidence>
<comment type="similarity">
    <text evidence="2">Belongs to the major facilitator superfamily. Monocarboxylate porter (TC 2.A.1.13) family.</text>
</comment>
<feature type="transmembrane region" description="Helical" evidence="3">
    <location>
        <begin position="237"/>
        <end position="259"/>
    </location>
</feature>
<feature type="transmembrane region" description="Helical" evidence="3">
    <location>
        <begin position="279"/>
        <end position="296"/>
    </location>
</feature>
<gene>
    <name evidence="5" type="ORF">B0H15DRAFT_998495</name>
</gene>
<dbReference type="EMBL" id="JARJCN010000006">
    <property type="protein sequence ID" value="KAJ7099927.1"/>
    <property type="molecule type" value="Genomic_DNA"/>
</dbReference>
<dbReference type="GO" id="GO:0022857">
    <property type="term" value="F:transmembrane transporter activity"/>
    <property type="evidence" value="ECO:0007669"/>
    <property type="project" value="InterPro"/>
</dbReference>
<organism evidence="5 6">
    <name type="scientific">Mycena belliarum</name>
    <dbReference type="NCBI Taxonomy" id="1033014"/>
    <lineage>
        <taxon>Eukaryota</taxon>
        <taxon>Fungi</taxon>
        <taxon>Dikarya</taxon>
        <taxon>Basidiomycota</taxon>
        <taxon>Agaricomycotina</taxon>
        <taxon>Agaricomycetes</taxon>
        <taxon>Agaricomycetidae</taxon>
        <taxon>Agaricales</taxon>
        <taxon>Marasmiineae</taxon>
        <taxon>Mycenaceae</taxon>
        <taxon>Mycena</taxon>
    </lineage>
</organism>
<feature type="transmembrane region" description="Helical" evidence="3">
    <location>
        <begin position="163"/>
        <end position="184"/>
    </location>
</feature>
<dbReference type="SUPFAM" id="SSF103473">
    <property type="entry name" value="MFS general substrate transporter"/>
    <property type="match status" value="1"/>
</dbReference>
<name>A0AAD6XSB5_9AGAR</name>
<reference evidence="5" key="1">
    <citation type="submission" date="2023-03" db="EMBL/GenBank/DDBJ databases">
        <title>Massive genome expansion in bonnet fungi (Mycena s.s.) driven by repeated elements and novel gene families across ecological guilds.</title>
        <authorList>
            <consortium name="Lawrence Berkeley National Laboratory"/>
            <person name="Harder C.B."/>
            <person name="Miyauchi S."/>
            <person name="Viragh M."/>
            <person name="Kuo A."/>
            <person name="Thoen E."/>
            <person name="Andreopoulos B."/>
            <person name="Lu D."/>
            <person name="Skrede I."/>
            <person name="Drula E."/>
            <person name="Henrissat B."/>
            <person name="Morin E."/>
            <person name="Kohler A."/>
            <person name="Barry K."/>
            <person name="LaButti K."/>
            <person name="Morin E."/>
            <person name="Salamov A."/>
            <person name="Lipzen A."/>
            <person name="Mereny Z."/>
            <person name="Hegedus B."/>
            <person name="Baldrian P."/>
            <person name="Stursova M."/>
            <person name="Weitz H."/>
            <person name="Taylor A."/>
            <person name="Grigoriev I.V."/>
            <person name="Nagy L.G."/>
            <person name="Martin F."/>
            <person name="Kauserud H."/>
        </authorList>
    </citation>
    <scope>NUCLEOTIDE SEQUENCE</scope>
    <source>
        <strain evidence="5">CBHHK173m</strain>
    </source>
</reference>
<keyword evidence="3" id="KW-1133">Transmembrane helix</keyword>
<feature type="transmembrane region" description="Helical" evidence="3">
    <location>
        <begin position="128"/>
        <end position="151"/>
    </location>
</feature>
<evidence type="ECO:0000256" key="3">
    <source>
        <dbReference type="SAM" id="Phobius"/>
    </source>
</evidence>
<proteinExistence type="inferred from homology"/>
<sequence length="425" mass="44906">MKASPKLELSNPPASAAIIEENPSKAYALDARHAWSTLLGAFLLQFCVVGPVMAFGVFQDFYLAGFLSSYSASDISWIGSVQLFLDLGCGALSGKLYDSGHCRAAVICGSALFAFSFFMLSLTQAGHYYQVFLAQGLGMGIGIALIFVPTCTLVSQHFKAHKALAMGILSASAPMGGVIFTIMLNQMIHHGPGFRWAVRAAAFLATGCFIAANGLITMLPPPPPTTAAHPELSLVKSIANIPFSLTVFAGGVAQLGTLFPTFYLQTFAQTHNFSSALTFYAPVILNVSTILGRIIPNVFADRWGALEVYIVCVGANGLIGFVMLGSNHTAGLVLFSVFFGFFFGSTISLYLPVVAGLVPREADMGIIMGIAVVPVGIASLIGTPIAGAIIGPQLVWWKGIIFASIVLVVASALLLLAKVLQSRRR</sequence>
<dbReference type="Proteomes" id="UP001222325">
    <property type="component" value="Unassembled WGS sequence"/>
</dbReference>
<feature type="transmembrane region" description="Helical" evidence="3">
    <location>
        <begin position="396"/>
        <end position="417"/>
    </location>
</feature>
<comment type="subcellular location">
    <subcellularLocation>
        <location evidence="1">Membrane</location>
        <topology evidence="1">Multi-pass membrane protein</topology>
    </subcellularLocation>
</comment>
<feature type="transmembrane region" description="Helical" evidence="3">
    <location>
        <begin position="34"/>
        <end position="55"/>
    </location>
</feature>
<dbReference type="Gene3D" id="1.20.1250.20">
    <property type="entry name" value="MFS general substrate transporter like domains"/>
    <property type="match status" value="2"/>
</dbReference>
<feature type="transmembrane region" description="Helical" evidence="3">
    <location>
        <begin position="104"/>
        <end position="122"/>
    </location>
</feature>
<keyword evidence="3" id="KW-0472">Membrane</keyword>
<keyword evidence="6" id="KW-1185">Reference proteome</keyword>
<evidence type="ECO:0000259" key="4">
    <source>
        <dbReference type="PROSITE" id="PS50850"/>
    </source>
</evidence>
<evidence type="ECO:0000313" key="5">
    <source>
        <dbReference type="EMBL" id="KAJ7099927.1"/>
    </source>
</evidence>
<feature type="transmembrane region" description="Helical" evidence="3">
    <location>
        <begin position="75"/>
        <end position="92"/>
    </location>
</feature>
<dbReference type="PANTHER" id="PTHR11360">
    <property type="entry name" value="MONOCARBOXYLATE TRANSPORTER"/>
    <property type="match status" value="1"/>
</dbReference>
<dbReference type="PANTHER" id="PTHR11360:SF319">
    <property type="entry name" value="MAJOR FACILITATOR SUPERFAMILY (MFS) PROFILE DOMAIN-CONTAINING PROTEIN"/>
    <property type="match status" value="1"/>
</dbReference>
<dbReference type="InterPro" id="IPR050327">
    <property type="entry name" value="Proton-linked_MCT"/>
</dbReference>
<dbReference type="InterPro" id="IPR036259">
    <property type="entry name" value="MFS_trans_sf"/>
</dbReference>
<evidence type="ECO:0000256" key="1">
    <source>
        <dbReference type="ARBA" id="ARBA00004141"/>
    </source>
</evidence>
<comment type="caution">
    <text evidence="5">The sequence shown here is derived from an EMBL/GenBank/DDBJ whole genome shotgun (WGS) entry which is preliminary data.</text>
</comment>
<dbReference type="GO" id="GO:0016020">
    <property type="term" value="C:membrane"/>
    <property type="evidence" value="ECO:0007669"/>
    <property type="project" value="UniProtKB-SubCell"/>
</dbReference>
<feature type="transmembrane region" description="Helical" evidence="3">
    <location>
        <begin position="332"/>
        <end position="354"/>
    </location>
</feature>
<accession>A0AAD6XSB5</accession>
<dbReference type="AlphaFoldDB" id="A0AAD6XSB5"/>
<keyword evidence="3" id="KW-0812">Transmembrane</keyword>
<feature type="domain" description="Major facilitator superfamily (MFS) profile" evidence="4">
    <location>
        <begin position="200"/>
        <end position="425"/>
    </location>
</feature>
<dbReference type="InterPro" id="IPR020846">
    <property type="entry name" value="MFS_dom"/>
</dbReference>
<feature type="transmembrane region" description="Helical" evidence="3">
    <location>
        <begin position="196"/>
        <end position="216"/>
    </location>
</feature>
<feature type="transmembrane region" description="Helical" evidence="3">
    <location>
        <begin position="308"/>
        <end position="326"/>
    </location>
</feature>
<dbReference type="InterPro" id="IPR011701">
    <property type="entry name" value="MFS"/>
</dbReference>
<feature type="transmembrane region" description="Helical" evidence="3">
    <location>
        <begin position="366"/>
        <end position="390"/>
    </location>
</feature>
<protein>
    <submittedName>
        <fullName evidence="5">MFS general substrate transporter</fullName>
    </submittedName>
</protein>
<dbReference type="PROSITE" id="PS50850">
    <property type="entry name" value="MFS"/>
    <property type="match status" value="1"/>
</dbReference>